<feature type="transmembrane region" description="Helical" evidence="1">
    <location>
        <begin position="9"/>
        <end position="34"/>
    </location>
</feature>
<evidence type="ECO:0000313" key="3">
    <source>
        <dbReference type="Proteomes" id="UP001281761"/>
    </source>
</evidence>
<sequence length="117" mass="13106">MSNFIPNSFYVRVVIGIILIVGGGVFFYLIAYFACKNTVKFNNSVILTAYKCVVAEQMGLLGMSIANSINYEIPGIYTVVPFAEGPWIDSRHLSSRIHCALKPNTIEQLNIRNREDD</sequence>
<keyword evidence="1" id="KW-0812">Transmembrane</keyword>
<organism evidence="2 3">
    <name type="scientific">Blattamonas nauphoetae</name>
    <dbReference type="NCBI Taxonomy" id="2049346"/>
    <lineage>
        <taxon>Eukaryota</taxon>
        <taxon>Metamonada</taxon>
        <taxon>Preaxostyla</taxon>
        <taxon>Oxymonadida</taxon>
        <taxon>Blattamonas</taxon>
    </lineage>
</organism>
<dbReference type="EMBL" id="JARBJD010000111">
    <property type="protein sequence ID" value="KAK2951941.1"/>
    <property type="molecule type" value="Genomic_DNA"/>
</dbReference>
<evidence type="ECO:0000313" key="2">
    <source>
        <dbReference type="EMBL" id="KAK2951941.1"/>
    </source>
</evidence>
<proteinExistence type="predicted"/>
<dbReference type="Proteomes" id="UP001281761">
    <property type="component" value="Unassembled WGS sequence"/>
</dbReference>
<name>A0ABQ9XNX3_9EUKA</name>
<accession>A0ABQ9XNX3</accession>
<gene>
    <name evidence="2" type="ORF">BLNAU_13179</name>
</gene>
<protein>
    <submittedName>
        <fullName evidence="2">Uncharacterized protein</fullName>
    </submittedName>
</protein>
<comment type="caution">
    <text evidence="2">The sequence shown here is derived from an EMBL/GenBank/DDBJ whole genome shotgun (WGS) entry which is preliminary data.</text>
</comment>
<evidence type="ECO:0000256" key="1">
    <source>
        <dbReference type="SAM" id="Phobius"/>
    </source>
</evidence>
<keyword evidence="1" id="KW-0472">Membrane</keyword>
<keyword evidence="3" id="KW-1185">Reference proteome</keyword>
<reference evidence="2 3" key="1">
    <citation type="journal article" date="2022" name="bioRxiv">
        <title>Genomics of Preaxostyla Flagellates Illuminates Evolutionary Transitions and the Path Towards Mitochondrial Loss.</title>
        <authorList>
            <person name="Novak L.V.F."/>
            <person name="Treitli S.C."/>
            <person name="Pyrih J."/>
            <person name="Halakuc P."/>
            <person name="Pipaliya S.V."/>
            <person name="Vacek V."/>
            <person name="Brzon O."/>
            <person name="Soukal P."/>
            <person name="Eme L."/>
            <person name="Dacks J.B."/>
            <person name="Karnkowska A."/>
            <person name="Elias M."/>
            <person name="Hampl V."/>
        </authorList>
    </citation>
    <scope>NUCLEOTIDE SEQUENCE [LARGE SCALE GENOMIC DNA]</scope>
    <source>
        <strain evidence="2">NAU3</strain>
        <tissue evidence="2">Gut</tissue>
    </source>
</reference>
<keyword evidence="1" id="KW-1133">Transmembrane helix</keyword>